<accession>A0A2T0BLZ3</accession>
<dbReference type="InterPro" id="IPR009060">
    <property type="entry name" value="UBA-like_sf"/>
</dbReference>
<name>A0A2T0BLZ3_9CLOT</name>
<dbReference type="CDD" id="cd14360">
    <property type="entry name" value="UBA_NAC_like_bac"/>
    <property type="match status" value="1"/>
</dbReference>
<protein>
    <submittedName>
        <fullName evidence="2">Elongation factor Ts</fullName>
    </submittedName>
</protein>
<dbReference type="Gene3D" id="1.10.8.10">
    <property type="entry name" value="DNA helicase RuvA subunit, C-terminal domain"/>
    <property type="match status" value="1"/>
</dbReference>
<organism evidence="2 3">
    <name type="scientific">Clostridium luticellarii</name>
    <dbReference type="NCBI Taxonomy" id="1691940"/>
    <lineage>
        <taxon>Bacteria</taxon>
        <taxon>Bacillati</taxon>
        <taxon>Bacillota</taxon>
        <taxon>Clostridia</taxon>
        <taxon>Eubacteriales</taxon>
        <taxon>Clostridiaceae</taxon>
        <taxon>Clostridium</taxon>
    </lineage>
</organism>
<evidence type="ECO:0000259" key="1">
    <source>
        <dbReference type="Pfam" id="PF14242"/>
    </source>
</evidence>
<keyword evidence="2" id="KW-0251">Elongation factor</keyword>
<keyword evidence="3" id="KW-1185">Reference proteome</keyword>
<dbReference type="AlphaFoldDB" id="A0A2T0BLZ3"/>
<dbReference type="Pfam" id="PF14242">
    <property type="entry name" value="DUF4342"/>
    <property type="match status" value="1"/>
</dbReference>
<evidence type="ECO:0000313" key="2">
    <source>
        <dbReference type="EMBL" id="PRR84901.1"/>
    </source>
</evidence>
<dbReference type="SUPFAM" id="SSF46934">
    <property type="entry name" value="UBA-like"/>
    <property type="match status" value="1"/>
</dbReference>
<dbReference type="InterPro" id="IPR025642">
    <property type="entry name" value="DUF4342"/>
</dbReference>
<evidence type="ECO:0000313" key="3">
    <source>
        <dbReference type="Proteomes" id="UP000237798"/>
    </source>
</evidence>
<proteinExistence type="predicted"/>
<dbReference type="GO" id="GO:0003746">
    <property type="term" value="F:translation elongation factor activity"/>
    <property type="evidence" value="ECO:0007669"/>
    <property type="project" value="UniProtKB-KW"/>
</dbReference>
<sequence>MSEITLEKIDIIRERTGVDYSEAKEALEVSEGNLVDALIYIEQNKKSAKDSLYTTKDEFLEWLKDLVNKGNVNRIKIKKGEKVVVDIPVNAGIAATLTALIWPPLIAIGILTAVITQVTIEITKDDGTVEVVNKIIKGGMKSTVSEMKDKVFDAASSVKDRFKHNKNDEQSKHTYKYTVKFDDVEDDEEGHDENVDKDKK</sequence>
<comment type="caution">
    <text evidence="2">The sequence shown here is derived from an EMBL/GenBank/DDBJ whole genome shotgun (WGS) entry which is preliminary data.</text>
</comment>
<dbReference type="Proteomes" id="UP000237798">
    <property type="component" value="Unassembled WGS sequence"/>
</dbReference>
<dbReference type="EMBL" id="PVXP01000029">
    <property type="protein sequence ID" value="PRR84901.1"/>
    <property type="molecule type" value="Genomic_DNA"/>
</dbReference>
<feature type="domain" description="DUF4342" evidence="1">
    <location>
        <begin position="46"/>
        <end position="124"/>
    </location>
</feature>
<reference evidence="2 3" key="1">
    <citation type="submission" date="2018-03" db="EMBL/GenBank/DDBJ databases">
        <title>Genome sequence of Clostridium luticellarii DSM 29923.</title>
        <authorList>
            <person name="Poehlein A."/>
            <person name="Daniel R."/>
        </authorList>
    </citation>
    <scope>NUCLEOTIDE SEQUENCE [LARGE SCALE GENOMIC DNA]</scope>
    <source>
        <strain evidence="2 3">DSM 29923</strain>
    </source>
</reference>
<keyword evidence="2" id="KW-0648">Protein biosynthesis</keyword>
<dbReference type="RefSeq" id="WP_106009688.1">
    <property type="nucleotide sequence ID" value="NZ_JALCPJ010000002.1"/>
</dbReference>
<dbReference type="OrthoDB" id="129626at2"/>
<gene>
    <name evidence="2" type="primary">tsf_2</name>
    <name evidence="2" type="ORF">CLLU_20950</name>
</gene>